<dbReference type="Pfam" id="PF12079">
    <property type="entry name" value="DUF3558"/>
    <property type="match status" value="1"/>
</dbReference>
<evidence type="ECO:0000313" key="2">
    <source>
        <dbReference type="EMBL" id="GGP44981.1"/>
    </source>
</evidence>
<reference evidence="2" key="2">
    <citation type="submission" date="2020-09" db="EMBL/GenBank/DDBJ databases">
        <authorList>
            <person name="Sun Q."/>
            <person name="Ohkuma M."/>
        </authorList>
    </citation>
    <scope>NUCLEOTIDE SEQUENCE</scope>
    <source>
        <strain evidence="2">JCM 3313</strain>
    </source>
</reference>
<dbReference type="EMBL" id="BMRG01000002">
    <property type="protein sequence ID" value="GGP44981.1"/>
    <property type="molecule type" value="Genomic_DNA"/>
</dbReference>
<organism evidence="2 3">
    <name type="scientific">Saccharothrix coeruleofusca</name>
    <dbReference type="NCBI Taxonomy" id="33919"/>
    <lineage>
        <taxon>Bacteria</taxon>
        <taxon>Bacillati</taxon>
        <taxon>Actinomycetota</taxon>
        <taxon>Actinomycetes</taxon>
        <taxon>Pseudonocardiales</taxon>
        <taxon>Pseudonocardiaceae</taxon>
        <taxon>Saccharothrix</taxon>
    </lineage>
</organism>
<dbReference type="PROSITE" id="PS51257">
    <property type="entry name" value="PROKAR_LIPOPROTEIN"/>
    <property type="match status" value="1"/>
</dbReference>
<accession>A0A918EBV0</accession>
<dbReference type="RefSeq" id="WP_189222477.1">
    <property type="nucleotide sequence ID" value="NZ_BMRG01000002.1"/>
</dbReference>
<proteinExistence type="predicted"/>
<name>A0A918EBV0_9PSEU</name>
<keyword evidence="3" id="KW-1185">Reference proteome</keyword>
<comment type="caution">
    <text evidence="2">The sequence shown here is derived from an EMBL/GenBank/DDBJ whole genome shotgun (WGS) entry which is preliminary data.</text>
</comment>
<evidence type="ECO:0008006" key="4">
    <source>
        <dbReference type="Google" id="ProtNLM"/>
    </source>
</evidence>
<dbReference type="AlphaFoldDB" id="A0A918EBV0"/>
<feature type="region of interest" description="Disordered" evidence="1">
    <location>
        <begin position="25"/>
        <end position="60"/>
    </location>
</feature>
<dbReference type="Proteomes" id="UP000639606">
    <property type="component" value="Unassembled WGS sequence"/>
</dbReference>
<feature type="compositionally biased region" description="Low complexity" evidence="1">
    <location>
        <begin position="31"/>
        <end position="50"/>
    </location>
</feature>
<dbReference type="InterPro" id="IPR024520">
    <property type="entry name" value="DUF3558"/>
</dbReference>
<protein>
    <recommendedName>
        <fullName evidence="4">DUF3558 domain-containing protein</fullName>
    </recommendedName>
</protein>
<gene>
    <name evidence="2" type="ORF">GCM10010185_15960</name>
</gene>
<evidence type="ECO:0000256" key="1">
    <source>
        <dbReference type="SAM" id="MobiDB-lite"/>
    </source>
</evidence>
<evidence type="ECO:0000313" key="3">
    <source>
        <dbReference type="Proteomes" id="UP000639606"/>
    </source>
</evidence>
<reference evidence="2" key="1">
    <citation type="journal article" date="2014" name="Int. J. Syst. Evol. Microbiol.">
        <title>Complete genome sequence of Corynebacterium casei LMG S-19264T (=DSM 44701T), isolated from a smear-ripened cheese.</title>
        <authorList>
            <consortium name="US DOE Joint Genome Institute (JGI-PGF)"/>
            <person name="Walter F."/>
            <person name="Albersmeier A."/>
            <person name="Kalinowski J."/>
            <person name="Ruckert C."/>
        </authorList>
    </citation>
    <scope>NUCLEOTIDE SEQUENCE</scope>
    <source>
        <strain evidence="2">JCM 3313</strain>
    </source>
</reference>
<sequence length="202" mass="20922">MKDEQLKSKTLVLFTAAILASIASGCSEKSPGTPTSPTTTGAPTQTTAAGKSAFPEPELDPKRFADRPCDLLKPAQLAELGEFDAPEPDNGAIGPSCGWGAKDVLKGTRYDITIYDDGSTIDTIIESVEGSPVVKETEISGYPAVSYDITDGKGTCSTAVGTSSVSAILVQVLNENEESSEWKDSCGASEKVAATVIGNLKG</sequence>